<dbReference type="SMART" id="SM00267">
    <property type="entry name" value="GGDEF"/>
    <property type="match status" value="1"/>
</dbReference>
<dbReference type="PANTHER" id="PTHR44757:SF2">
    <property type="entry name" value="BIOFILM ARCHITECTURE MAINTENANCE PROTEIN MBAA"/>
    <property type="match status" value="1"/>
</dbReference>
<feature type="transmembrane region" description="Helical" evidence="5">
    <location>
        <begin position="396"/>
        <end position="418"/>
    </location>
</feature>
<evidence type="ECO:0000259" key="6">
    <source>
        <dbReference type="PROSITE" id="PS50839"/>
    </source>
</evidence>
<dbReference type="Gene3D" id="3.30.450.20">
    <property type="entry name" value="PAS domain"/>
    <property type="match status" value="1"/>
</dbReference>
<dbReference type="InterPro" id="IPR006189">
    <property type="entry name" value="CHASE_dom"/>
</dbReference>
<name>A0A1H4C8R7_9BURK</name>
<evidence type="ECO:0000259" key="8">
    <source>
        <dbReference type="PROSITE" id="PS50887"/>
    </source>
</evidence>
<dbReference type="SUPFAM" id="SSF55785">
    <property type="entry name" value="PYP-like sensor domain (PAS domain)"/>
    <property type="match status" value="1"/>
</dbReference>
<evidence type="ECO:0000256" key="1">
    <source>
        <dbReference type="ARBA" id="ARBA00004370"/>
    </source>
</evidence>
<dbReference type="InterPro" id="IPR035965">
    <property type="entry name" value="PAS-like_dom_sf"/>
</dbReference>
<feature type="domain" description="CHASE" evidence="6">
    <location>
        <begin position="156"/>
        <end position="378"/>
    </location>
</feature>
<dbReference type="InterPro" id="IPR052155">
    <property type="entry name" value="Biofilm_reg_signaling"/>
</dbReference>
<dbReference type="CDD" id="cd01949">
    <property type="entry name" value="GGDEF"/>
    <property type="match status" value="1"/>
</dbReference>
<dbReference type="PROSITE" id="PS50839">
    <property type="entry name" value="CHASE"/>
    <property type="match status" value="1"/>
</dbReference>
<feature type="non-terminal residue" evidence="9">
    <location>
        <position position="1"/>
    </location>
</feature>
<reference evidence="10" key="1">
    <citation type="submission" date="2016-10" db="EMBL/GenBank/DDBJ databases">
        <authorList>
            <person name="Varghese N."/>
            <person name="Submissions S."/>
        </authorList>
    </citation>
    <scope>NUCLEOTIDE SEQUENCE [LARGE SCALE GENOMIC DNA]</scope>
    <source>
        <strain evidence="10">DSM 25157</strain>
    </source>
</reference>
<dbReference type="EMBL" id="FNQJ01000018">
    <property type="protein sequence ID" value="SEA56748.1"/>
    <property type="molecule type" value="Genomic_DNA"/>
</dbReference>
<dbReference type="FunFam" id="3.30.70.270:FF:000001">
    <property type="entry name" value="Diguanylate cyclase domain protein"/>
    <property type="match status" value="1"/>
</dbReference>
<dbReference type="Gene3D" id="3.20.20.450">
    <property type="entry name" value="EAL domain"/>
    <property type="match status" value="1"/>
</dbReference>
<dbReference type="GO" id="GO:0003824">
    <property type="term" value="F:catalytic activity"/>
    <property type="evidence" value="ECO:0007669"/>
    <property type="project" value="UniProtKB-ARBA"/>
</dbReference>
<dbReference type="CDD" id="cd01948">
    <property type="entry name" value="EAL"/>
    <property type="match status" value="1"/>
</dbReference>
<feature type="transmembrane region" description="Helical" evidence="5">
    <location>
        <begin position="90"/>
        <end position="110"/>
    </location>
</feature>
<dbReference type="Gene3D" id="3.30.450.350">
    <property type="entry name" value="CHASE domain"/>
    <property type="match status" value="1"/>
</dbReference>
<dbReference type="InterPro" id="IPR043128">
    <property type="entry name" value="Rev_trsase/Diguanyl_cyclase"/>
</dbReference>
<dbReference type="Pfam" id="PF00990">
    <property type="entry name" value="GGDEF"/>
    <property type="match status" value="1"/>
</dbReference>
<evidence type="ECO:0000313" key="9">
    <source>
        <dbReference type="EMBL" id="SEA56748.1"/>
    </source>
</evidence>
<dbReference type="SMART" id="SM00052">
    <property type="entry name" value="EAL"/>
    <property type="match status" value="1"/>
</dbReference>
<evidence type="ECO:0000256" key="3">
    <source>
        <dbReference type="ARBA" id="ARBA00022989"/>
    </source>
</evidence>
<dbReference type="InterPro" id="IPR029787">
    <property type="entry name" value="Nucleotide_cyclase"/>
</dbReference>
<evidence type="ECO:0000256" key="5">
    <source>
        <dbReference type="SAM" id="Phobius"/>
    </source>
</evidence>
<dbReference type="SUPFAM" id="SSF141868">
    <property type="entry name" value="EAL domain-like"/>
    <property type="match status" value="1"/>
</dbReference>
<proteinExistence type="predicted"/>
<dbReference type="InterPro" id="IPR000160">
    <property type="entry name" value="GGDEF_dom"/>
</dbReference>
<keyword evidence="10" id="KW-1185">Reference proteome</keyword>
<dbReference type="InterPro" id="IPR013656">
    <property type="entry name" value="PAS_4"/>
</dbReference>
<protein>
    <submittedName>
        <fullName evidence="9">Diguanylate cyclase (GGDEF) domain-containing protein</fullName>
    </submittedName>
</protein>
<dbReference type="AlphaFoldDB" id="A0A1H4C8R7"/>
<dbReference type="InterPro" id="IPR042240">
    <property type="entry name" value="CHASE_sf"/>
</dbReference>
<sequence length="992" mass="108947">SFNNSLPDFLLPISIVISSLARSALKTLKGVILRIANCQLAHNGAKQSGRVRATGINGRPVVHYNHPFFRSMSQPHQPGKLPDTEGRWHLLALLGPVLAIFLLGLTFLYWQAAEREAGAKRQQAFTASVARIVDSLKDRMATYELLLRGVKGYYDGSNDIDRDEFQAYVGALRLSESRPGLQGLAYALDLPADQLGVHTAHIRARGSSSYTVHPAGARARYTPLTHIEPQSSDNLKVLGFDISTVPAAREALDRARDTGQLALTSRLQLRQDVGRDAVSGLVMYLPIYQRNADLASVEGRRRGIVGWVSAPFRMSELLRGMAQQLDSDIDLAIYDGDPQAGGGLLHGRANLPAAPEGALPGLRASRPMELGGRTWTLVMQPLPAFEQRFEDPDNGLFAAMGAALSLLAGGLIWVTATGRERAMGLARRMTQALRSTRDDLESILNAVPDLLFEVGLDGHIHHYRAARSAQLLAPPEMFLGRKMEEILPPEAAAGWRVALQAAHDTGYSTGHQYHLELGQQTHWFELSIARKESTTPGQEPRFIALSRDITQRKLAEARTHQLAYFDALTGLPNRRMLLDRMDHALASARKSGQVGALLFIDLDDFKQINDARGHSLGDELLKQVAQRLTQLLRPGDTVARTGGDEFVMLVNGMATDMESAGRSALLAAEAVRTALEAPYTIDTHLYSSTGSIGITLFPKRGEEVEDLLREADTAMYRAKDLGRNRIRFYEADMQADVQERLALEQDLKKASTDGQLAAFVQSQVDAFGAVVGGELLMRWNHPVRGNVPPSRFIPVAESSGLILRLGDWMILQACETLARLHAAGQDLSISVNVSERQFRQDDFVERVRDLLAQTGASAAQLILEVTESLLIENLDDTIARMTELGQLGVRFSIDDFGTGYSSLAYLKRLPLFELKIDKSFVQDTPDDPSDTAIVQSIISVARHLKLRVVAEGVETRAQADFLVSSHCDCLQGYLFSRPEPLPGWLARQLGGV</sequence>
<dbReference type="NCBIfam" id="TIGR00254">
    <property type="entry name" value="GGDEF"/>
    <property type="match status" value="1"/>
</dbReference>
<dbReference type="GO" id="GO:0007165">
    <property type="term" value="P:signal transduction"/>
    <property type="evidence" value="ECO:0007669"/>
    <property type="project" value="UniProtKB-ARBA"/>
</dbReference>
<dbReference type="Pfam" id="PF00563">
    <property type="entry name" value="EAL"/>
    <property type="match status" value="1"/>
</dbReference>
<feature type="domain" description="EAL" evidence="7">
    <location>
        <begin position="740"/>
        <end position="992"/>
    </location>
</feature>
<gene>
    <name evidence="9" type="ORF">SAMN05421875_1181</name>
</gene>
<keyword evidence="3 5" id="KW-1133">Transmembrane helix</keyword>
<dbReference type="PROSITE" id="PS50887">
    <property type="entry name" value="GGDEF"/>
    <property type="match status" value="1"/>
</dbReference>
<organism evidence="9 10">
    <name type="scientific">Acidovorax soli</name>
    <dbReference type="NCBI Taxonomy" id="592050"/>
    <lineage>
        <taxon>Bacteria</taxon>
        <taxon>Pseudomonadati</taxon>
        <taxon>Pseudomonadota</taxon>
        <taxon>Betaproteobacteria</taxon>
        <taxon>Burkholderiales</taxon>
        <taxon>Comamonadaceae</taxon>
        <taxon>Acidovorax</taxon>
    </lineage>
</organism>
<dbReference type="Pfam" id="PF03924">
    <property type="entry name" value="CHASE"/>
    <property type="match status" value="1"/>
</dbReference>
<feature type="domain" description="GGDEF" evidence="8">
    <location>
        <begin position="593"/>
        <end position="731"/>
    </location>
</feature>
<evidence type="ECO:0000259" key="7">
    <source>
        <dbReference type="PROSITE" id="PS50883"/>
    </source>
</evidence>
<dbReference type="GO" id="GO:0016020">
    <property type="term" value="C:membrane"/>
    <property type="evidence" value="ECO:0007669"/>
    <property type="project" value="UniProtKB-SubCell"/>
</dbReference>
<dbReference type="SMART" id="SM01079">
    <property type="entry name" value="CHASE"/>
    <property type="match status" value="1"/>
</dbReference>
<comment type="subcellular location">
    <subcellularLocation>
        <location evidence="1">Membrane</location>
    </subcellularLocation>
</comment>
<dbReference type="Proteomes" id="UP000199002">
    <property type="component" value="Unassembled WGS sequence"/>
</dbReference>
<dbReference type="STRING" id="592050.SAMN05421875_1181"/>
<dbReference type="InterPro" id="IPR001633">
    <property type="entry name" value="EAL_dom"/>
</dbReference>
<dbReference type="Gene3D" id="3.30.70.270">
    <property type="match status" value="1"/>
</dbReference>
<accession>A0A1H4C8R7</accession>
<evidence type="ECO:0000256" key="2">
    <source>
        <dbReference type="ARBA" id="ARBA00022692"/>
    </source>
</evidence>
<dbReference type="PROSITE" id="PS50883">
    <property type="entry name" value="EAL"/>
    <property type="match status" value="1"/>
</dbReference>
<evidence type="ECO:0000313" key="10">
    <source>
        <dbReference type="Proteomes" id="UP000199002"/>
    </source>
</evidence>
<dbReference type="SUPFAM" id="SSF55073">
    <property type="entry name" value="Nucleotide cyclase"/>
    <property type="match status" value="1"/>
</dbReference>
<evidence type="ECO:0000256" key="4">
    <source>
        <dbReference type="ARBA" id="ARBA00023136"/>
    </source>
</evidence>
<dbReference type="Pfam" id="PF08448">
    <property type="entry name" value="PAS_4"/>
    <property type="match status" value="1"/>
</dbReference>
<keyword evidence="2 5" id="KW-0812">Transmembrane</keyword>
<dbReference type="PANTHER" id="PTHR44757">
    <property type="entry name" value="DIGUANYLATE CYCLASE DGCP"/>
    <property type="match status" value="1"/>
</dbReference>
<keyword evidence="4 5" id="KW-0472">Membrane</keyword>
<dbReference type="InterPro" id="IPR035919">
    <property type="entry name" value="EAL_sf"/>
</dbReference>